<evidence type="ECO:0000313" key="1">
    <source>
        <dbReference type="EMBL" id="OMO82618.1"/>
    </source>
</evidence>
<protein>
    <submittedName>
        <fullName evidence="1">Uncharacterized protein</fullName>
    </submittedName>
</protein>
<comment type="caution">
    <text evidence="1">The sequence shown here is derived from an EMBL/GenBank/DDBJ whole genome shotgun (WGS) entry which is preliminary data.</text>
</comment>
<sequence>MAGKWLCHAPPSLQKYQVRSGSPNLWSRACGHSTGDRLLPG</sequence>
<dbReference type="Gramene" id="OMO82618">
    <property type="protein sequence ID" value="OMO82618"/>
    <property type="gene ID" value="CCACVL1_11861"/>
</dbReference>
<evidence type="ECO:0000313" key="2">
    <source>
        <dbReference type="Proteomes" id="UP000188268"/>
    </source>
</evidence>
<organism evidence="1 2">
    <name type="scientific">Corchorus capsularis</name>
    <name type="common">Jute</name>
    <dbReference type="NCBI Taxonomy" id="210143"/>
    <lineage>
        <taxon>Eukaryota</taxon>
        <taxon>Viridiplantae</taxon>
        <taxon>Streptophyta</taxon>
        <taxon>Embryophyta</taxon>
        <taxon>Tracheophyta</taxon>
        <taxon>Spermatophyta</taxon>
        <taxon>Magnoliopsida</taxon>
        <taxon>eudicotyledons</taxon>
        <taxon>Gunneridae</taxon>
        <taxon>Pentapetalae</taxon>
        <taxon>rosids</taxon>
        <taxon>malvids</taxon>
        <taxon>Malvales</taxon>
        <taxon>Malvaceae</taxon>
        <taxon>Grewioideae</taxon>
        <taxon>Apeibeae</taxon>
        <taxon>Corchorus</taxon>
    </lineage>
</organism>
<proteinExistence type="predicted"/>
<name>A0A1R3IJ47_COCAP</name>
<keyword evidence="2" id="KW-1185">Reference proteome</keyword>
<dbReference type="AlphaFoldDB" id="A0A1R3IJ47"/>
<gene>
    <name evidence="1" type="ORF">CCACVL1_11861</name>
</gene>
<reference evidence="1 2" key="1">
    <citation type="submission" date="2013-09" db="EMBL/GenBank/DDBJ databases">
        <title>Corchorus capsularis genome sequencing.</title>
        <authorList>
            <person name="Alam M."/>
            <person name="Haque M.S."/>
            <person name="Islam M.S."/>
            <person name="Emdad E.M."/>
            <person name="Islam M.M."/>
            <person name="Ahmed B."/>
            <person name="Halim A."/>
            <person name="Hossen Q.M.M."/>
            <person name="Hossain M.Z."/>
            <person name="Ahmed R."/>
            <person name="Khan M.M."/>
            <person name="Islam R."/>
            <person name="Rashid M.M."/>
            <person name="Khan S.A."/>
            <person name="Rahman M.S."/>
            <person name="Alam M."/>
        </authorList>
    </citation>
    <scope>NUCLEOTIDE SEQUENCE [LARGE SCALE GENOMIC DNA]</scope>
    <source>
        <strain evidence="2">cv. CVL-1</strain>
        <tissue evidence="1">Whole seedling</tissue>
    </source>
</reference>
<accession>A0A1R3IJ47</accession>
<dbReference type="Proteomes" id="UP000188268">
    <property type="component" value="Unassembled WGS sequence"/>
</dbReference>
<dbReference type="EMBL" id="AWWV01009978">
    <property type="protein sequence ID" value="OMO82618.1"/>
    <property type="molecule type" value="Genomic_DNA"/>
</dbReference>